<gene>
    <name evidence="3" type="ORF">PAXRUDRAFT_20363</name>
</gene>
<organism evidence="3 4">
    <name type="scientific">Paxillus rubicundulus Ve08.2h10</name>
    <dbReference type="NCBI Taxonomy" id="930991"/>
    <lineage>
        <taxon>Eukaryota</taxon>
        <taxon>Fungi</taxon>
        <taxon>Dikarya</taxon>
        <taxon>Basidiomycota</taxon>
        <taxon>Agaricomycotina</taxon>
        <taxon>Agaricomycetes</taxon>
        <taxon>Agaricomycetidae</taxon>
        <taxon>Boletales</taxon>
        <taxon>Paxilineae</taxon>
        <taxon>Paxillaceae</taxon>
        <taxon>Paxillus</taxon>
    </lineage>
</organism>
<keyword evidence="2" id="KW-0732">Signal</keyword>
<reference evidence="4" key="2">
    <citation type="submission" date="2015-01" db="EMBL/GenBank/DDBJ databases">
        <title>Evolutionary Origins and Diversification of the Mycorrhizal Mutualists.</title>
        <authorList>
            <consortium name="DOE Joint Genome Institute"/>
            <consortium name="Mycorrhizal Genomics Consortium"/>
            <person name="Kohler A."/>
            <person name="Kuo A."/>
            <person name="Nagy L.G."/>
            <person name="Floudas D."/>
            <person name="Copeland A."/>
            <person name="Barry K.W."/>
            <person name="Cichocki N."/>
            <person name="Veneault-Fourrey C."/>
            <person name="LaButti K."/>
            <person name="Lindquist E.A."/>
            <person name="Lipzen A."/>
            <person name="Lundell T."/>
            <person name="Morin E."/>
            <person name="Murat C."/>
            <person name="Riley R."/>
            <person name="Ohm R."/>
            <person name="Sun H."/>
            <person name="Tunlid A."/>
            <person name="Henrissat B."/>
            <person name="Grigoriev I.V."/>
            <person name="Hibbett D.S."/>
            <person name="Martin F."/>
        </authorList>
    </citation>
    <scope>NUCLEOTIDE SEQUENCE [LARGE SCALE GENOMIC DNA]</scope>
    <source>
        <strain evidence="4">Ve08.2h10</strain>
    </source>
</reference>
<sequence length="83" mass="8576">MSSTGLIITFSSAIPVSLLLQALGYTLMTNPSPSPLQKSLVGPGPKTNTPLSPSFSPTLASPGTSQTKQFPFPRANVKNTSTA</sequence>
<dbReference type="HOGENOM" id="CLU_2543264_0_0_1"/>
<feature type="compositionally biased region" description="Polar residues" evidence="1">
    <location>
        <begin position="46"/>
        <end position="69"/>
    </location>
</feature>
<evidence type="ECO:0000313" key="4">
    <source>
        <dbReference type="Proteomes" id="UP000054538"/>
    </source>
</evidence>
<dbReference type="AlphaFoldDB" id="A0A0D0BR17"/>
<evidence type="ECO:0000256" key="2">
    <source>
        <dbReference type="SAM" id="SignalP"/>
    </source>
</evidence>
<dbReference type="InParanoid" id="A0A0D0BR17"/>
<evidence type="ECO:0000256" key="1">
    <source>
        <dbReference type="SAM" id="MobiDB-lite"/>
    </source>
</evidence>
<feature type="region of interest" description="Disordered" evidence="1">
    <location>
        <begin position="32"/>
        <end position="83"/>
    </location>
</feature>
<protein>
    <submittedName>
        <fullName evidence="3">Uncharacterized protein</fullName>
    </submittedName>
</protein>
<dbReference type="Proteomes" id="UP000054538">
    <property type="component" value="Unassembled WGS sequence"/>
</dbReference>
<reference evidence="3 4" key="1">
    <citation type="submission" date="2014-04" db="EMBL/GenBank/DDBJ databases">
        <authorList>
            <consortium name="DOE Joint Genome Institute"/>
            <person name="Kuo A."/>
            <person name="Kohler A."/>
            <person name="Jargeat P."/>
            <person name="Nagy L.G."/>
            <person name="Floudas D."/>
            <person name="Copeland A."/>
            <person name="Barry K.W."/>
            <person name="Cichocki N."/>
            <person name="Veneault-Fourrey C."/>
            <person name="LaButti K."/>
            <person name="Lindquist E.A."/>
            <person name="Lipzen A."/>
            <person name="Lundell T."/>
            <person name="Morin E."/>
            <person name="Murat C."/>
            <person name="Sun H."/>
            <person name="Tunlid A."/>
            <person name="Henrissat B."/>
            <person name="Grigoriev I.V."/>
            <person name="Hibbett D.S."/>
            <person name="Martin F."/>
            <person name="Nordberg H.P."/>
            <person name="Cantor M.N."/>
            <person name="Hua S.X."/>
        </authorList>
    </citation>
    <scope>NUCLEOTIDE SEQUENCE [LARGE SCALE GENOMIC DNA]</scope>
    <source>
        <strain evidence="3 4">Ve08.2h10</strain>
    </source>
</reference>
<evidence type="ECO:0000313" key="3">
    <source>
        <dbReference type="EMBL" id="KIK73932.1"/>
    </source>
</evidence>
<keyword evidence="4" id="KW-1185">Reference proteome</keyword>
<feature type="chain" id="PRO_5002224785" evidence="2">
    <location>
        <begin position="25"/>
        <end position="83"/>
    </location>
</feature>
<proteinExistence type="predicted"/>
<dbReference type="EMBL" id="KN829300">
    <property type="protein sequence ID" value="KIK73932.1"/>
    <property type="molecule type" value="Genomic_DNA"/>
</dbReference>
<name>A0A0D0BR17_9AGAM</name>
<feature type="signal peptide" evidence="2">
    <location>
        <begin position="1"/>
        <end position="24"/>
    </location>
</feature>
<accession>A0A0D0BR17</accession>